<sequence length="310" mass="33631">MKFAALFLDGQYRQALVHDDLLHPLPAGTDLFEVLAAKPSEQEVLSRCAAPVTLDEQTLLPPIKASSIRDFMIFEQHVEGSFQGIRDPAVVPEWYDIPTFYFTNPYSLIGPRQPVPVPPGCNLFDFELEVAAIIGTEGRNLPVEEAEKHIAGYSIFNDWSARDIQIHEMRIGLGPAKGKDTSSTLGPYLVTPDELEPYRQGDRFDLTLTASINGTALGKDSLANAAWSFPEMIAYASRGTVVRPGDILGSGTCGSGCLVELWGRNGGERVPPPLAIGDIVTIEVDGLGTLENTVVPGEPVHPVPKARRVS</sequence>
<accession>A0A4R8A7R6</accession>
<feature type="domain" description="Fumarylacetoacetase-like C-terminal" evidence="1">
    <location>
        <begin position="76"/>
        <end position="295"/>
    </location>
</feature>
<dbReference type="EMBL" id="SODF01000001">
    <property type="protein sequence ID" value="TDW24370.1"/>
    <property type="molecule type" value="Genomic_DNA"/>
</dbReference>
<reference evidence="2 3" key="1">
    <citation type="submission" date="2019-03" db="EMBL/GenBank/DDBJ databases">
        <title>Genomic Encyclopedia of Type Strains, Phase III (KMG-III): the genomes of soil and plant-associated and newly described type strains.</title>
        <authorList>
            <person name="Whitman W."/>
        </authorList>
    </citation>
    <scope>NUCLEOTIDE SEQUENCE [LARGE SCALE GENOMIC DNA]</scope>
    <source>
        <strain evidence="2 3">VKM Ac-2570</strain>
    </source>
</reference>
<dbReference type="InterPro" id="IPR036663">
    <property type="entry name" value="Fumarylacetoacetase_C_sf"/>
</dbReference>
<dbReference type="RefSeq" id="WP_202874535.1">
    <property type="nucleotide sequence ID" value="NZ_SODF01000001.1"/>
</dbReference>
<dbReference type="GO" id="GO:0003824">
    <property type="term" value="F:catalytic activity"/>
    <property type="evidence" value="ECO:0007669"/>
    <property type="project" value="InterPro"/>
</dbReference>
<dbReference type="SUPFAM" id="SSF56529">
    <property type="entry name" value="FAH"/>
    <property type="match status" value="1"/>
</dbReference>
<gene>
    <name evidence="2" type="ORF">EV650_3249</name>
</gene>
<dbReference type="Pfam" id="PF01557">
    <property type="entry name" value="FAA_hydrolase"/>
    <property type="match status" value="1"/>
</dbReference>
<name>A0A4R8A7R6_9ACTN</name>
<organism evidence="2 3">
    <name type="scientific">Kribbella kalugense</name>
    <dbReference type="NCBI Taxonomy" id="2512221"/>
    <lineage>
        <taxon>Bacteria</taxon>
        <taxon>Bacillati</taxon>
        <taxon>Actinomycetota</taxon>
        <taxon>Actinomycetes</taxon>
        <taxon>Propionibacteriales</taxon>
        <taxon>Kribbellaceae</taxon>
        <taxon>Kribbella</taxon>
    </lineage>
</organism>
<dbReference type="PANTHER" id="PTHR43211:SF1">
    <property type="entry name" value="BLL6422 PROTEIN"/>
    <property type="match status" value="1"/>
</dbReference>
<proteinExistence type="predicted"/>
<protein>
    <submittedName>
        <fullName evidence="2">2-keto-4-pentenoate hydratase/2-oxohepta-3-ene-1,7-dioic acid hydratase in catechol pathway</fullName>
    </submittedName>
</protein>
<evidence type="ECO:0000313" key="3">
    <source>
        <dbReference type="Proteomes" id="UP000295447"/>
    </source>
</evidence>
<dbReference type="PANTHER" id="PTHR43211">
    <property type="entry name" value="FUMARYLACETOACETATE HYDROLASE"/>
    <property type="match status" value="1"/>
</dbReference>
<comment type="caution">
    <text evidence="2">The sequence shown here is derived from an EMBL/GenBank/DDBJ whole genome shotgun (WGS) entry which is preliminary data.</text>
</comment>
<dbReference type="Proteomes" id="UP000295447">
    <property type="component" value="Unassembled WGS sequence"/>
</dbReference>
<evidence type="ECO:0000313" key="2">
    <source>
        <dbReference type="EMBL" id="TDW24370.1"/>
    </source>
</evidence>
<dbReference type="Gene3D" id="3.90.850.10">
    <property type="entry name" value="Fumarylacetoacetase-like, C-terminal domain"/>
    <property type="match status" value="1"/>
</dbReference>
<dbReference type="AlphaFoldDB" id="A0A4R8A7R6"/>
<evidence type="ECO:0000259" key="1">
    <source>
        <dbReference type="Pfam" id="PF01557"/>
    </source>
</evidence>
<keyword evidence="3" id="KW-1185">Reference proteome</keyword>
<dbReference type="InterPro" id="IPR011234">
    <property type="entry name" value="Fumarylacetoacetase-like_C"/>
</dbReference>